<dbReference type="EMBL" id="WHWC01000016">
    <property type="protein sequence ID" value="KAG8367423.1"/>
    <property type="molecule type" value="Genomic_DNA"/>
</dbReference>
<dbReference type="PANTHER" id="PTHR33064:SF37">
    <property type="entry name" value="RIBONUCLEASE H"/>
    <property type="match status" value="1"/>
</dbReference>
<accession>A0AAV6W9P9</accession>
<protein>
    <recommendedName>
        <fullName evidence="2">Reverse transcriptase/retrotransposon-derived protein RNase H-like domain-containing protein</fullName>
    </recommendedName>
</protein>
<feature type="region of interest" description="Disordered" evidence="1">
    <location>
        <begin position="138"/>
        <end position="159"/>
    </location>
</feature>
<dbReference type="Pfam" id="PF17919">
    <property type="entry name" value="RT_RNaseH_2"/>
    <property type="match status" value="1"/>
</dbReference>
<feature type="compositionally biased region" description="Acidic residues" evidence="1">
    <location>
        <begin position="149"/>
        <end position="159"/>
    </location>
</feature>
<evidence type="ECO:0000256" key="1">
    <source>
        <dbReference type="SAM" id="MobiDB-lite"/>
    </source>
</evidence>
<feature type="domain" description="Reverse transcriptase/retrotransposon-derived protein RNase H-like" evidence="2">
    <location>
        <begin position="221"/>
        <end position="262"/>
    </location>
</feature>
<proteinExistence type="predicted"/>
<dbReference type="InterPro" id="IPR051320">
    <property type="entry name" value="Viral_Replic_Matur_Polypro"/>
</dbReference>
<feature type="region of interest" description="Disordered" evidence="1">
    <location>
        <begin position="1"/>
        <end position="24"/>
    </location>
</feature>
<keyword evidence="4" id="KW-1185">Reference proteome</keyword>
<reference evidence="3" key="1">
    <citation type="submission" date="2019-10" db="EMBL/GenBank/DDBJ databases">
        <authorList>
            <person name="Zhang R."/>
            <person name="Pan Y."/>
            <person name="Wang J."/>
            <person name="Ma R."/>
            <person name="Yu S."/>
        </authorList>
    </citation>
    <scope>NUCLEOTIDE SEQUENCE</scope>
    <source>
        <strain evidence="3">LA-IB0</strain>
        <tissue evidence="3">Leaf</tissue>
    </source>
</reference>
<evidence type="ECO:0000259" key="2">
    <source>
        <dbReference type="Pfam" id="PF17919"/>
    </source>
</evidence>
<evidence type="ECO:0000313" key="3">
    <source>
        <dbReference type="EMBL" id="KAG8367423.1"/>
    </source>
</evidence>
<sequence length="276" mass="31525">MVVARVRGQRGGGTPTREKSLQDIEVKELRRQVQLQQQLKFGKAPLAPEHGEASPLEPTEDDGDFNPFHHAAGDSSSEESFPRQNYQYRHNVGYYQDYSTCKVEILDGKHDPDEFTDWLNTINALDCPNRKIIALVEEDIDKETNDPSESGEEETRENEEISYEGCFPLSNIAFLFPDLMIFLINFMVQTRLKQLLVSIHPKIFLNISPIIECLEGGKFKWTKEAEKSFELLKEKVTTAPILALPDFDKVFRVDCDASNVGIVKKRDLLQYSLVKN</sequence>
<comment type="caution">
    <text evidence="3">The sequence shown here is derived from an EMBL/GenBank/DDBJ whole genome shotgun (WGS) entry which is preliminary data.</text>
</comment>
<dbReference type="InterPro" id="IPR043502">
    <property type="entry name" value="DNA/RNA_pol_sf"/>
</dbReference>
<evidence type="ECO:0000313" key="4">
    <source>
        <dbReference type="Proteomes" id="UP000826271"/>
    </source>
</evidence>
<dbReference type="Gene3D" id="3.30.70.270">
    <property type="match status" value="1"/>
</dbReference>
<name>A0AAV6W9P9_9LAMI</name>
<feature type="region of interest" description="Disordered" evidence="1">
    <location>
        <begin position="39"/>
        <end position="81"/>
    </location>
</feature>
<dbReference type="SUPFAM" id="SSF56672">
    <property type="entry name" value="DNA/RNA polymerases"/>
    <property type="match status" value="1"/>
</dbReference>
<dbReference type="InterPro" id="IPR043128">
    <property type="entry name" value="Rev_trsase/Diguanyl_cyclase"/>
</dbReference>
<gene>
    <name evidence="3" type="ORF">BUALT_Bualt16G0070300</name>
</gene>
<dbReference type="AlphaFoldDB" id="A0AAV6W9P9"/>
<organism evidence="3 4">
    <name type="scientific">Buddleja alternifolia</name>
    <dbReference type="NCBI Taxonomy" id="168488"/>
    <lineage>
        <taxon>Eukaryota</taxon>
        <taxon>Viridiplantae</taxon>
        <taxon>Streptophyta</taxon>
        <taxon>Embryophyta</taxon>
        <taxon>Tracheophyta</taxon>
        <taxon>Spermatophyta</taxon>
        <taxon>Magnoliopsida</taxon>
        <taxon>eudicotyledons</taxon>
        <taxon>Gunneridae</taxon>
        <taxon>Pentapetalae</taxon>
        <taxon>asterids</taxon>
        <taxon>lamiids</taxon>
        <taxon>Lamiales</taxon>
        <taxon>Scrophulariaceae</taxon>
        <taxon>Buddlejeae</taxon>
        <taxon>Buddleja</taxon>
    </lineage>
</organism>
<dbReference type="PANTHER" id="PTHR33064">
    <property type="entry name" value="POL PROTEIN"/>
    <property type="match status" value="1"/>
</dbReference>
<dbReference type="InterPro" id="IPR041577">
    <property type="entry name" value="RT_RNaseH_2"/>
</dbReference>
<dbReference type="Proteomes" id="UP000826271">
    <property type="component" value="Unassembled WGS sequence"/>
</dbReference>